<evidence type="ECO:0000313" key="2">
    <source>
        <dbReference type="EMBL" id="AFM23133.1"/>
    </source>
</evidence>
<dbReference type="AlphaFoldDB" id="I4C0P2"/>
<dbReference type="KEGG" id="dti:Desti_0397"/>
<protein>
    <submittedName>
        <fullName evidence="2">Uncharacterized protein</fullName>
    </submittedName>
</protein>
<name>I4C0P2_DESTA</name>
<keyword evidence="3" id="KW-1185">Reference proteome</keyword>
<dbReference type="EMBL" id="CP003360">
    <property type="protein sequence ID" value="AFM23133.1"/>
    <property type="molecule type" value="Genomic_DNA"/>
</dbReference>
<reference evidence="3" key="1">
    <citation type="submission" date="2012-06" db="EMBL/GenBank/DDBJ databases">
        <title>Complete sequence of chromosome of Desulfomonile tiedjei DSM 6799.</title>
        <authorList>
            <person name="Lucas S."/>
            <person name="Copeland A."/>
            <person name="Lapidus A."/>
            <person name="Glavina del Rio T."/>
            <person name="Dalin E."/>
            <person name="Tice H."/>
            <person name="Bruce D."/>
            <person name="Goodwin L."/>
            <person name="Pitluck S."/>
            <person name="Peters L."/>
            <person name="Ovchinnikova G."/>
            <person name="Zeytun A."/>
            <person name="Lu M."/>
            <person name="Kyrpides N."/>
            <person name="Mavromatis K."/>
            <person name="Ivanova N."/>
            <person name="Brettin T."/>
            <person name="Detter J.C."/>
            <person name="Han C."/>
            <person name="Larimer F."/>
            <person name="Land M."/>
            <person name="Hauser L."/>
            <person name="Markowitz V."/>
            <person name="Cheng J.-F."/>
            <person name="Hugenholtz P."/>
            <person name="Woyke T."/>
            <person name="Wu D."/>
            <person name="Spring S."/>
            <person name="Schroeder M."/>
            <person name="Brambilla E."/>
            <person name="Klenk H.-P."/>
            <person name="Eisen J.A."/>
        </authorList>
    </citation>
    <scope>NUCLEOTIDE SEQUENCE [LARGE SCALE GENOMIC DNA]</scope>
    <source>
        <strain evidence="3">ATCC 49306 / DSM 6799 / DCB-1</strain>
    </source>
</reference>
<feature type="region of interest" description="Disordered" evidence="1">
    <location>
        <begin position="167"/>
        <end position="186"/>
    </location>
</feature>
<evidence type="ECO:0000313" key="3">
    <source>
        <dbReference type="Proteomes" id="UP000006055"/>
    </source>
</evidence>
<dbReference type="Proteomes" id="UP000006055">
    <property type="component" value="Chromosome"/>
</dbReference>
<proteinExistence type="predicted"/>
<gene>
    <name evidence="2" type="ordered locus">Desti_0397</name>
</gene>
<evidence type="ECO:0000256" key="1">
    <source>
        <dbReference type="SAM" id="MobiDB-lite"/>
    </source>
</evidence>
<sequence length="186" mass="20537">MRCQRNTRLVHLIAADVSGGLGQTATRYRCIFRVSDCCAPTFLPPFAPRPLRRLNATMEALTSVCVSPAHRSPCFTYSTVQTIPSPTTWWPSVIAFTPYPSARQISRTGTSATQCLPNHGSRLRHRLAGSPKPPGRNRFVILRTGRSPPVALHPASRRRSYSRLQAGEGIPGEDLHLSDQVRSQAH</sequence>
<accession>I4C0P2</accession>
<dbReference type="HOGENOM" id="CLU_1452288_0_0_7"/>
<organism evidence="2 3">
    <name type="scientific">Desulfomonile tiedjei (strain ATCC 49306 / DSM 6799 / DCB-1)</name>
    <dbReference type="NCBI Taxonomy" id="706587"/>
    <lineage>
        <taxon>Bacteria</taxon>
        <taxon>Pseudomonadati</taxon>
        <taxon>Thermodesulfobacteriota</taxon>
        <taxon>Desulfomonilia</taxon>
        <taxon>Desulfomonilales</taxon>
        <taxon>Desulfomonilaceae</taxon>
        <taxon>Desulfomonile</taxon>
    </lineage>
</organism>